<dbReference type="Proteomes" id="UP000032673">
    <property type="component" value="Unassembled WGS sequence"/>
</dbReference>
<proteinExistence type="predicted"/>
<sequence>MDSTFLNKAAFAALLSFGAVFLSWTVAQGVIPHTEPLHPTFSVPDTEKIAIAPYMAQANAIRGADLAQQICSSCHAFVEGASDGVGPNLSGVSGRHIASAKGYAYSAALSGQNAHIWSDQALSDWLSSPARFAAGTKMSLMGISSPAQRADIIAYLHSLGDSGLPSSVSPQQGPS</sequence>
<keyword evidence="4" id="KW-0249">Electron transport</keyword>
<dbReference type="PROSITE" id="PS51007">
    <property type="entry name" value="CYTC"/>
    <property type="match status" value="1"/>
</dbReference>
<evidence type="ECO:0000256" key="4">
    <source>
        <dbReference type="ARBA" id="ARBA00022982"/>
    </source>
</evidence>
<comment type="caution">
    <text evidence="9">The sequence shown here is derived from an EMBL/GenBank/DDBJ whole genome shotgun (WGS) entry which is preliminary data.</text>
</comment>
<dbReference type="RefSeq" id="WP_048846809.1">
    <property type="nucleotide sequence ID" value="NZ_BAMW01000045.1"/>
</dbReference>
<evidence type="ECO:0000256" key="3">
    <source>
        <dbReference type="ARBA" id="ARBA00022723"/>
    </source>
</evidence>
<evidence type="ECO:0000256" key="6">
    <source>
        <dbReference type="PROSITE-ProRule" id="PRU00433"/>
    </source>
</evidence>
<dbReference type="PANTHER" id="PTHR11961">
    <property type="entry name" value="CYTOCHROME C"/>
    <property type="match status" value="1"/>
</dbReference>
<evidence type="ECO:0000313" key="11">
    <source>
        <dbReference type="Proteomes" id="UP000321104"/>
    </source>
</evidence>
<dbReference type="GO" id="GO:0020037">
    <property type="term" value="F:heme binding"/>
    <property type="evidence" value="ECO:0007669"/>
    <property type="project" value="InterPro"/>
</dbReference>
<dbReference type="InterPro" id="IPR002327">
    <property type="entry name" value="Cyt_c_1A/1B"/>
</dbReference>
<dbReference type="AlphaFoldDB" id="A0A6N3T431"/>
<dbReference type="Gene3D" id="1.10.760.10">
    <property type="entry name" value="Cytochrome c-like domain"/>
    <property type="match status" value="1"/>
</dbReference>
<dbReference type="GO" id="GO:0046872">
    <property type="term" value="F:metal ion binding"/>
    <property type="evidence" value="ECO:0007669"/>
    <property type="project" value="UniProtKB-KW"/>
</dbReference>
<keyword evidence="10" id="KW-1185">Reference proteome</keyword>
<evidence type="ECO:0000313" key="9">
    <source>
        <dbReference type="EMBL" id="GEN02700.1"/>
    </source>
</evidence>
<evidence type="ECO:0000256" key="5">
    <source>
        <dbReference type="ARBA" id="ARBA00023004"/>
    </source>
</evidence>
<evidence type="ECO:0000313" key="10">
    <source>
        <dbReference type="Proteomes" id="UP000032673"/>
    </source>
</evidence>
<evidence type="ECO:0000256" key="1">
    <source>
        <dbReference type="ARBA" id="ARBA00022448"/>
    </source>
</evidence>
<evidence type="ECO:0000313" key="8">
    <source>
        <dbReference type="EMBL" id="GAN63883.1"/>
    </source>
</evidence>
<keyword evidence="2 6" id="KW-0349">Heme</keyword>
<feature type="domain" description="Cytochrome c" evidence="7">
    <location>
        <begin position="58"/>
        <end position="160"/>
    </location>
</feature>
<keyword evidence="3 6" id="KW-0479">Metal-binding</keyword>
<dbReference type="InterPro" id="IPR036909">
    <property type="entry name" value="Cyt_c-like_dom_sf"/>
</dbReference>
<dbReference type="GO" id="GO:0009055">
    <property type="term" value="F:electron transfer activity"/>
    <property type="evidence" value="ECO:0007669"/>
    <property type="project" value="InterPro"/>
</dbReference>
<dbReference type="SUPFAM" id="SSF46626">
    <property type="entry name" value="Cytochrome c"/>
    <property type="match status" value="1"/>
</dbReference>
<evidence type="ECO:0000259" key="7">
    <source>
        <dbReference type="PROSITE" id="PS51007"/>
    </source>
</evidence>
<dbReference type="Pfam" id="PF00034">
    <property type="entry name" value="Cytochrom_C"/>
    <property type="match status" value="1"/>
</dbReference>
<protein>
    <submittedName>
        <fullName evidence="8">Cytochrome c</fullName>
    </submittedName>
</protein>
<name>A0A6N3T431_9PROT</name>
<dbReference type="EMBL" id="BJXQ01000003">
    <property type="protein sequence ID" value="GEN02700.1"/>
    <property type="molecule type" value="Genomic_DNA"/>
</dbReference>
<accession>A0A6N3T431</accession>
<keyword evidence="1" id="KW-0813">Transport</keyword>
<keyword evidence="5 6" id="KW-0408">Iron</keyword>
<dbReference type="InterPro" id="IPR009056">
    <property type="entry name" value="Cyt_c-like_dom"/>
</dbReference>
<reference evidence="9 11" key="2">
    <citation type="submission" date="2019-07" db="EMBL/GenBank/DDBJ databases">
        <title>Whole genome shotgun sequence of Acetobacter indonesiensis NBRC 16471.</title>
        <authorList>
            <person name="Hosoyama A."/>
            <person name="Uohara A."/>
            <person name="Ohji S."/>
            <person name="Ichikawa N."/>
        </authorList>
    </citation>
    <scope>NUCLEOTIDE SEQUENCE [LARGE SCALE GENOMIC DNA]</scope>
    <source>
        <strain evidence="9 11">NBRC 16471</strain>
    </source>
</reference>
<dbReference type="PRINTS" id="PR00604">
    <property type="entry name" value="CYTCHRMECIAB"/>
</dbReference>
<evidence type="ECO:0000256" key="2">
    <source>
        <dbReference type="ARBA" id="ARBA00022617"/>
    </source>
</evidence>
<dbReference type="EMBL" id="BAMW01000045">
    <property type="protein sequence ID" value="GAN63883.1"/>
    <property type="molecule type" value="Genomic_DNA"/>
</dbReference>
<dbReference type="Proteomes" id="UP000321104">
    <property type="component" value="Unassembled WGS sequence"/>
</dbReference>
<gene>
    <name evidence="8" type="ORF">Abin_047_137</name>
    <name evidence="9" type="ORF">AIN02nite_07250</name>
</gene>
<organism evidence="9 11">
    <name type="scientific">Acetobacter indonesiensis</name>
    <dbReference type="NCBI Taxonomy" id="104101"/>
    <lineage>
        <taxon>Bacteria</taxon>
        <taxon>Pseudomonadati</taxon>
        <taxon>Pseudomonadota</taxon>
        <taxon>Alphaproteobacteria</taxon>
        <taxon>Acetobacterales</taxon>
        <taxon>Acetobacteraceae</taxon>
        <taxon>Acetobacter</taxon>
    </lineage>
</organism>
<reference evidence="8 10" key="1">
    <citation type="submission" date="2012-11" db="EMBL/GenBank/DDBJ databases">
        <title>Whole genome sequence of Acetobacter indonesiensis 5H-1.</title>
        <authorList>
            <person name="Azuma Y."/>
            <person name="Higashiura N."/>
            <person name="Hirakawa H."/>
            <person name="Matsushita K."/>
        </authorList>
    </citation>
    <scope>NUCLEOTIDE SEQUENCE [LARGE SCALE GENOMIC DNA]</scope>
    <source>
        <strain evidence="8 10">5H-1</strain>
    </source>
</reference>